<name>A0A9N9FGE1_9GLOM</name>
<dbReference type="SUPFAM" id="SSF54695">
    <property type="entry name" value="POZ domain"/>
    <property type="match status" value="1"/>
</dbReference>
<evidence type="ECO:0000259" key="2">
    <source>
        <dbReference type="PROSITE" id="PS50097"/>
    </source>
</evidence>
<sequence>MELECFGYTPKRMKSRKAEVLRFEKRKIQESEEELDALKQEIQSLKRRLVSSKKLFDDFSNDFSKLFENETECDAIIEVDETSTSQQFKVHSAILCCRCPYLYERLENDENDVRKIRLTQMSAKIIGIIVR</sequence>
<evidence type="ECO:0000256" key="1">
    <source>
        <dbReference type="SAM" id="Coils"/>
    </source>
</evidence>
<dbReference type="Gene3D" id="3.30.710.10">
    <property type="entry name" value="Potassium Channel Kv1.1, Chain A"/>
    <property type="match status" value="1"/>
</dbReference>
<dbReference type="CDD" id="cd18186">
    <property type="entry name" value="BTB_POZ_ZBTB_KLHL-like"/>
    <property type="match status" value="1"/>
</dbReference>
<dbReference type="InterPro" id="IPR011333">
    <property type="entry name" value="SKP1/BTB/POZ_sf"/>
</dbReference>
<feature type="domain" description="BTB" evidence="2">
    <location>
        <begin position="73"/>
        <end position="131"/>
    </location>
</feature>
<dbReference type="EMBL" id="CAJVPV010002728">
    <property type="protein sequence ID" value="CAG8534177.1"/>
    <property type="molecule type" value="Genomic_DNA"/>
</dbReference>
<proteinExistence type="predicted"/>
<organism evidence="3 4">
    <name type="scientific">Acaulospora morrowiae</name>
    <dbReference type="NCBI Taxonomy" id="94023"/>
    <lineage>
        <taxon>Eukaryota</taxon>
        <taxon>Fungi</taxon>
        <taxon>Fungi incertae sedis</taxon>
        <taxon>Mucoromycota</taxon>
        <taxon>Glomeromycotina</taxon>
        <taxon>Glomeromycetes</taxon>
        <taxon>Diversisporales</taxon>
        <taxon>Acaulosporaceae</taxon>
        <taxon>Acaulospora</taxon>
    </lineage>
</organism>
<dbReference type="AlphaFoldDB" id="A0A9N9FGE1"/>
<dbReference type="OrthoDB" id="2390243at2759"/>
<dbReference type="Proteomes" id="UP000789342">
    <property type="component" value="Unassembled WGS sequence"/>
</dbReference>
<gene>
    <name evidence="3" type="ORF">AMORRO_LOCUS4815</name>
</gene>
<evidence type="ECO:0000313" key="3">
    <source>
        <dbReference type="EMBL" id="CAG8534177.1"/>
    </source>
</evidence>
<keyword evidence="4" id="KW-1185">Reference proteome</keyword>
<reference evidence="3" key="1">
    <citation type="submission" date="2021-06" db="EMBL/GenBank/DDBJ databases">
        <authorList>
            <person name="Kallberg Y."/>
            <person name="Tangrot J."/>
            <person name="Rosling A."/>
        </authorList>
    </citation>
    <scope>NUCLEOTIDE SEQUENCE</scope>
    <source>
        <strain evidence="3">CL551</strain>
    </source>
</reference>
<protein>
    <submittedName>
        <fullName evidence="3">10683_t:CDS:1</fullName>
    </submittedName>
</protein>
<keyword evidence="1" id="KW-0175">Coiled coil</keyword>
<dbReference type="PROSITE" id="PS50097">
    <property type="entry name" value="BTB"/>
    <property type="match status" value="1"/>
</dbReference>
<dbReference type="InterPro" id="IPR000210">
    <property type="entry name" value="BTB/POZ_dom"/>
</dbReference>
<accession>A0A9N9FGE1</accession>
<evidence type="ECO:0000313" key="4">
    <source>
        <dbReference type="Proteomes" id="UP000789342"/>
    </source>
</evidence>
<comment type="caution">
    <text evidence="3">The sequence shown here is derived from an EMBL/GenBank/DDBJ whole genome shotgun (WGS) entry which is preliminary data.</text>
</comment>
<dbReference type="Pfam" id="PF00651">
    <property type="entry name" value="BTB"/>
    <property type="match status" value="1"/>
</dbReference>
<feature type="coiled-coil region" evidence="1">
    <location>
        <begin position="21"/>
        <end position="55"/>
    </location>
</feature>